<dbReference type="EMBL" id="BMWV01000003">
    <property type="protein sequence ID" value="GGY36795.1"/>
    <property type="molecule type" value="Genomic_DNA"/>
</dbReference>
<feature type="domain" description="Transposase IS110-like N-terminal" evidence="2">
    <location>
        <begin position="9"/>
        <end position="146"/>
    </location>
</feature>
<gene>
    <name evidence="5" type="ORF">EYF70_10915</name>
    <name evidence="4" type="ORF">GCM10007387_18920</name>
</gene>
<dbReference type="PANTHER" id="PTHR33055">
    <property type="entry name" value="TRANSPOSASE FOR INSERTION SEQUENCE ELEMENT IS1111A"/>
    <property type="match status" value="1"/>
</dbReference>
<dbReference type="PANTHER" id="PTHR33055:SF3">
    <property type="entry name" value="PUTATIVE TRANSPOSASE FOR IS117-RELATED"/>
    <property type="match status" value="1"/>
</dbReference>
<reference evidence="4" key="3">
    <citation type="submission" date="2022-12" db="EMBL/GenBank/DDBJ databases">
        <authorList>
            <person name="Sun Q."/>
            <person name="Kim S."/>
        </authorList>
    </citation>
    <scope>NUCLEOTIDE SEQUENCE</scope>
    <source>
        <strain evidence="4">KCTC 12343</strain>
    </source>
</reference>
<dbReference type="Pfam" id="PF01548">
    <property type="entry name" value="DEDD_Tnp_IS110"/>
    <property type="match status" value="1"/>
</dbReference>
<evidence type="ECO:0000313" key="4">
    <source>
        <dbReference type="EMBL" id="GGY36795.1"/>
    </source>
</evidence>
<feature type="coiled-coil region" evidence="1">
    <location>
        <begin position="183"/>
        <end position="210"/>
    </location>
</feature>
<dbReference type="GO" id="GO:0004803">
    <property type="term" value="F:transposase activity"/>
    <property type="evidence" value="ECO:0007669"/>
    <property type="project" value="InterPro"/>
</dbReference>
<evidence type="ECO:0000313" key="6">
    <source>
        <dbReference type="Proteomes" id="UP000292307"/>
    </source>
</evidence>
<dbReference type="InterPro" id="IPR002525">
    <property type="entry name" value="Transp_IS110-like_N"/>
</dbReference>
<dbReference type="GO" id="GO:0006313">
    <property type="term" value="P:DNA transposition"/>
    <property type="evidence" value="ECO:0007669"/>
    <property type="project" value="InterPro"/>
</dbReference>
<keyword evidence="6" id="KW-1185">Reference proteome</keyword>
<dbReference type="Proteomes" id="UP000292307">
    <property type="component" value="Chromosome"/>
</dbReference>
<organism evidence="4 7">
    <name type="scientific">Pseudoduganella albidiflava</name>
    <dbReference type="NCBI Taxonomy" id="321983"/>
    <lineage>
        <taxon>Bacteria</taxon>
        <taxon>Pseudomonadati</taxon>
        <taxon>Pseudomonadota</taxon>
        <taxon>Betaproteobacteria</taxon>
        <taxon>Burkholderiales</taxon>
        <taxon>Oxalobacteraceae</taxon>
        <taxon>Telluria group</taxon>
        <taxon>Pseudoduganella</taxon>
    </lineage>
</organism>
<dbReference type="NCBIfam" id="NF033542">
    <property type="entry name" value="transpos_IS110"/>
    <property type="match status" value="1"/>
</dbReference>
<dbReference type="EMBL" id="CP036401">
    <property type="protein sequence ID" value="QBI01296.1"/>
    <property type="molecule type" value="Genomic_DNA"/>
</dbReference>
<dbReference type="Pfam" id="PF02371">
    <property type="entry name" value="Transposase_20"/>
    <property type="match status" value="1"/>
</dbReference>
<dbReference type="Proteomes" id="UP000628442">
    <property type="component" value="Unassembled WGS sequence"/>
</dbReference>
<dbReference type="OrthoDB" id="5289737at2"/>
<evidence type="ECO:0000313" key="5">
    <source>
        <dbReference type="EMBL" id="QBI01296.1"/>
    </source>
</evidence>
<dbReference type="InterPro" id="IPR047650">
    <property type="entry name" value="Transpos_IS110"/>
</dbReference>
<protein>
    <submittedName>
        <fullName evidence="4">Family 20 transposase</fullName>
    </submittedName>
    <submittedName>
        <fullName evidence="5">IS110 family transposase</fullName>
    </submittedName>
</protein>
<accession>A0A411WX67</accession>
<evidence type="ECO:0000256" key="1">
    <source>
        <dbReference type="SAM" id="Coils"/>
    </source>
</evidence>
<feature type="domain" description="Transposase IS116/IS110/IS902 C-terminal" evidence="3">
    <location>
        <begin position="215"/>
        <end position="293"/>
    </location>
</feature>
<dbReference type="GO" id="GO:0003677">
    <property type="term" value="F:DNA binding"/>
    <property type="evidence" value="ECO:0007669"/>
    <property type="project" value="InterPro"/>
</dbReference>
<dbReference type="InterPro" id="IPR003346">
    <property type="entry name" value="Transposase_20"/>
</dbReference>
<evidence type="ECO:0000259" key="2">
    <source>
        <dbReference type="Pfam" id="PF01548"/>
    </source>
</evidence>
<evidence type="ECO:0000259" key="3">
    <source>
        <dbReference type="Pfam" id="PF02371"/>
    </source>
</evidence>
<evidence type="ECO:0000313" key="7">
    <source>
        <dbReference type="Proteomes" id="UP000628442"/>
    </source>
</evidence>
<sequence length="348" mass="38453">MNATPKPVVGVDTAKNVFQLYTVDKQSGELICQQLKRPKFLAWFVNREPCVVGMEACGGSQHWARKLKELGHEVKLMRPKMVKAFVPGNKNDVADARAIWMAAQQPGVKAVAVKTEEQQAVIALHRIRQQLVKSRIAQCNELRGLVGEHGETFAVGQAAFDAGLKAALARLAERLPSFFIDTLREQWEEIAKLTERIARIEARLRAWMRQDRAAQAIAQIPGVGVLTATAAVATMGDAKAFRSGREFAAWIGLVPAQTGTGGKVRLLGISKRGDSYLRMLLIHGARSVLYHAKEPSKWLQGICQRRPSNVVTVALANKIARTIWAVLAHERTYDKDHISIRPGMTTTI</sequence>
<reference evidence="4" key="1">
    <citation type="journal article" date="2014" name="Int. J. Syst. Evol. Microbiol.">
        <title>Complete genome sequence of Corynebacterium casei LMG S-19264T (=DSM 44701T), isolated from a smear-ripened cheese.</title>
        <authorList>
            <consortium name="US DOE Joint Genome Institute (JGI-PGF)"/>
            <person name="Walter F."/>
            <person name="Albersmeier A."/>
            <person name="Kalinowski J."/>
            <person name="Ruckert C."/>
        </authorList>
    </citation>
    <scope>NUCLEOTIDE SEQUENCE</scope>
    <source>
        <strain evidence="4">KCTC 12343</strain>
    </source>
</reference>
<dbReference type="RefSeq" id="WP_131145418.1">
    <property type="nucleotide sequence ID" value="NZ_BMWV01000003.1"/>
</dbReference>
<dbReference type="AlphaFoldDB" id="A0A411WX67"/>
<reference evidence="5 6" key="2">
    <citation type="submission" date="2019-02" db="EMBL/GenBank/DDBJ databases">
        <title>Draft Genome Sequences of Six Type Strains of the Genus Massilia.</title>
        <authorList>
            <person name="Miess H."/>
            <person name="Frediansyhah A."/>
            <person name="Gross H."/>
        </authorList>
    </citation>
    <scope>NUCLEOTIDE SEQUENCE [LARGE SCALE GENOMIC DNA]</scope>
    <source>
        <strain evidence="5 6">DSM 17472</strain>
    </source>
</reference>
<keyword evidence="1" id="KW-0175">Coiled coil</keyword>
<name>A0A411WX67_9BURK</name>
<proteinExistence type="predicted"/>